<feature type="transmembrane region" description="Helical" evidence="8">
    <location>
        <begin position="232"/>
        <end position="252"/>
    </location>
</feature>
<evidence type="ECO:0000256" key="3">
    <source>
        <dbReference type="ARBA" id="ARBA00022448"/>
    </source>
</evidence>
<dbReference type="AlphaFoldDB" id="A0A3S8ZZX3"/>
<dbReference type="OrthoDB" id="554695at2"/>
<accession>A0A3S8ZZX3</accession>
<feature type="transmembrane region" description="Helical" evidence="8">
    <location>
        <begin position="131"/>
        <end position="150"/>
    </location>
</feature>
<dbReference type="PANTHER" id="PTHR30269:SF0">
    <property type="entry name" value="MEMBRANE TRANSPORTER PROTEIN YFCA-RELATED"/>
    <property type="match status" value="1"/>
</dbReference>
<feature type="transmembrane region" description="Helical" evidence="8">
    <location>
        <begin position="102"/>
        <end position="119"/>
    </location>
</feature>
<dbReference type="InterPro" id="IPR002781">
    <property type="entry name" value="TM_pro_TauE-like"/>
</dbReference>
<feature type="transmembrane region" description="Helical" evidence="8">
    <location>
        <begin position="207"/>
        <end position="225"/>
    </location>
</feature>
<keyword evidence="3" id="KW-0813">Transport</keyword>
<evidence type="ECO:0000256" key="2">
    <source>
        <dbReference type="ARBA" id="ARBA00009142"/>
    </source>
</evidence>
<dbReference type="GO" id="GO:0005886">
    <property type="term" value="C:plasma membrane"/>
    <property type="evidence" value="ECO:0007669"/>
    <property type="project" value="UniProtKB-SubCell"/>
</dbReference>
<feature type="transmembrane region" description="Helical" evidence="8">
    <location>
        <begin position="181"/>
        <end position="201"/>
    </location>
</feature>
<protein>
    <recommendedName>
        <fullName evidence="8">Probable membrane transporter protein</fullName>
    </recommendedName>
</protein>
<evidence type="ECO:0000313" key="9">
    <source>
        <dbReference type="EMBL" id="AZN39028.1"/>
    </source>
</evidence>
<reference evidence="10" key="1">
    <citation type="submission" date="2018-12" db="EMBL/GenBank/DDBJ databases">
        <title>Genome sequence of Peanibacillus sp.</title>
        <authorList>
            <person name="Subramani G."/>
            <person name="Srinivasan S."/>
            <person name="Kim M.K."/>
        </authorList>
    </citation>
    <scope>NUCLEOTIDE SEQUENCE [LARGE SCALE GENOMIC DNA]</scope>
    <source>
        <strain evidence="10">18JY67-1</strain>
    </source>
</reference>
<evidence type="ECO:0000256" key="7">
    <source>
        <dbReference type="ARBA" id="ARBA00023136"/>
    </source>
</evidence>
<dbReference type="RefSeq" id="WP_126012960.1">
    <property type="nucleotide sequence ID" value="NZ_CP034437.1"/>
</dbReference>
<evidence type="ECO:0000313" key="10">
    <source>
        <dbReference type="Proteomes" id="UP000272528"/>
    </source>
</evidence>
<evidence type="ECO:0000256" key="6">
    <source>
        <dbReference type="ARBA" id="ARBA00022989"/>
    </source>
</evidence>
<name>A0A3S8ZZX3_9BACL</name>
<keyword evidence="10" id="KW-1185">Reference proteome</keyword>
<organism evidence="9 10">
    <name type="scientific">Paenibacillus albus</name>
    <dbReference type="NCBI Taxonomy" id="2495582"/>
    <lineage>
        <taxon>Bacteria</taxon>
        <taxon>Bacillati</taxon>
        <taxon>Bacillota</taxon>
        <taxon>Bacilli</taxon>
        <taxon>Bacillales</taxon>
        <taxon>Paenibacillaceae</taxon>
        <taxon>Paenibacillus</taxon>
    </lineage>
</organism>
<dbReference type="InterPro" id="IPR052017">
    <property type="entry name" value="TSUP"/>
</dbReference>
<evidence type="ECO:0000256" key="1">
    <source>
        <dbReference type="ARBA" id="ARBA00004651"/>
    </source>
</evidence>
<dbReference type="Proteomes" id="UP000272528">
    <property type="component" value="Chromosome"/>
</dbReference>
<gene>
    <name evidence="9" type="ORF">EJC50_04605</name>
</gene>
<keyword evidence="7 8" id="KW-0472">Membrane</keyword>
<dbReference type="KEGG" id="palb:EJC50_04605"/>
<keyword evidence="6 8" id="KW-1133">Transmembrane helix</keyword>
<comment type="subcellular location">
    <subcellularLocation>
        <location evidence="1 8">Cell membrane</location>
        <topology evidence="1 8">Multi-pass membrane protein</topology>
    </subcellularLocation>
</comment>
<dbReference type="Pfam" id="PF01925">
    <property type="entry name" value="TauE"/>
    <property type="match status" value="1"/>
</dbReference>
<keyword evidence="4 8" id="KW-1003">Cell membrane</keyword>
<evidence type="ECO:0000256" key="4">
    <source>
        <dbReference type="ARBA" id="ARBA00022475"/>
    </source>
</evidence>
<dbReference type="PANTHER" id="PTHR30269">
    <property type="entry name" value="TRANSMEMBRANE PROTEIN YFCA"/>
    <property type="match status" value="1"/>
</dbReference>
<keyword evidence="5 8" id="KW-0812">Transmembrane</keyword>
<feature type="transmembrane region" description="Helical" evidence="8">
    <location>
        <begin position="28"/>
        <end position="47"/>
    </location>
</feature>
<feature type="transmembrane region" description="Helical" evidence="8">
    <location>
        <begin position="156"/>
        <end position="174"/>
    </location>
</feature>
<sequence length="255" mass="26638">MELTWGIIALMVGGGFLAAFIDSSVGGGGLISVPVLLAAGLPPHLALGTNKLSASLSSVTSTITFWHSGKINLRSTGKLVPFTAVGAAGGALLLQLIPSDWLRPAIVVMLIAVTIYTLLKRNWGMEGATRKLTTAAQLGAIAAAFVLGAYDGFFGPGTGSFLIFIFIMLGYDFVQAAGNAKLLNFTSNVASLIVFLSLGWVDFRLGLLMGAAMVLGSLAGSRLAIRQGTKYVKLLFVFVTVLLISKQLWTLIAGS</sequence>
<dbReference type="EMBL" id="CP034437">
    <property type="protein sequence ID" value="AZN39028.1"/>
    <property type="molecule type" value="Genomic_DNA"/>
</dbReference>
<evidence type="ECO:0000256" key="5">
    <source>
        <dbReference type="ARBA" id="ARBA00022692"/>
    </source>
</evidence>
<evidence type="ECO:0000256" key="8">
    <source>
        <dbReference type="RuleBase" id="RU363041"/>
    </source>
</evidence>
<proteinExistence type="inferred from homology"/>
<comment type="similarity">
    <text evidence="2 8">Belongs to the 4-toluene sulfonate uptake permease (TSUP) (TC 2.A.102) family.</text>
</comment>